<feature type="compositionally biased region" description="Polar residues" evidence="1">
    <location>
        <begin position="171"/>
        <end position="188"/>
    </location>
</feature>
<evidence type="ECO:0008006" key="4">
    <source>
        <dbReference type="Google" id="ProtNLM"/>
    </source>
</evidence>
<sequence>MGAPPGVALKIVSDIDDTLFCSGGHFPAGCDRRLPTKCLYPGALALFRELDIAHARLMRACLRRRAQSSDASKIPIQRSAVSVISMSLLRGASNAQEADASSPTSSPPSSNSATVREPGSHQKHQDARSCKGPLRHHAPGATSSHQQHAPSPGQPHAHVQHHHGACEPPSSVMQDKQGRVSTAVSDEQPSAGLPGRPADEQQEGRGPFRPQSEAGRGSNQHDQSAHPPTDVLGKGTQGASQQPNQWQHEPETQHQEVAGSRGWSPVSTPGTPLHSPFEAWSGQAASSLNQRAPPADEKGSMPELDEPKGSNHGSGKGLLGTSAGEDVDLCDLPSGASMRHMLEAGSVAMGIPGASLGSGLRQQMADIAQLVAPSESRPESTYGGDESTPETESPAGGSSPASGRGLGLGGIADGGGTPSARLRQAADALHREKTSRASKKRRSARAEWPIGARLRGGDVRVRGAKADPSPRPHQDGVSLVFLSARPESYKGLTEAESFRHFFTPLLLQRRLFCTPVLLLGSLQAGPQAALNYVMRRRPKHDQQGGMENLLYHALAAKKLSRFKEYAALYPECCFVFLGDNGQGDVMVAEDLSRLLGPRLVACFLHEVKSVLSTVAHLRNQKSNQASWLAAWRDRKIYMHRSHLGMAVQAHTLGLLDDVGLQAVALEAVTDLRQSYTRYGHAKADWARVLHQLRLDLAEANVRLPEELQLSMPEALLHQPSPRKRQSGTGSLSLR</sequence>
<feature type="region of interest" description="Disordered" evidence="1">
    <location>
        <begin position="94"/>
        <end position="322"/>
    </location>
</feature>
<dbReference type="PANTHER" id="PTHR40861:SF1">
    <property type="entry name" value="PHOSPHATIDATE PHOSPHATASE APP1 CATALYTIC DOMAIN-CONTAINING PROTEIN"/>
    <property type="match status" value="1"/>
</dbReference>
<keyword evidence="3" id="KW-1185">Reference proteome</keyword>
<feature type="region of interest" description="Disordered" evidence="1">
    <location>
        <begin position="712"/>
        <end position="734"/>
    </location>
</feature>
<feature type="region of interest" description="Disordered" evidence="1">
    <location>
        <begin position="371"/>
        <end position="451"/>
    </location>
</feature>
<feature type="compositionally biased region" description="Low complexity" evidence="1">
    <location>
        <begin position="101"/>
        <end position="112"/>
    </location>
</feature>
<feature type="compositionally biased region" description="Basic and acidic residues" evidence="1">
    <location>
        <begin position="294"/>
        <end position="309"/>
    </location>
</feature>
<gene>
    <name evidence="2" type="ORF">WJX84_006379</name>
</gene>
<dbReference type="PANTHER" id="PTHR40861">
    <property type="entry name" value="DUF2183 DOMAIN-CONTAINING PROTEIN"/>
    <property type="match status" value="1"/>
</dbReference>
<name>A0AAW1T3M1_9CHLO</name>
<feature type="compositionally biased region" description="Basic and acidic residues" evidence="1">
    <location>
        <begin position="118"/>
        <end position="129"/>
    </location>
</feature>
<feature type="compositionally biased region" description="Low complexity" evidence="1">
    <location>
        <begin position="393"/>
        <end position="403"/>
    </location>
</feature>
<evidence type="ECO:0000313" key="2">
    <source>
        <dbReference type="EMBL" id="KAK9863341.1"/>
    </source>
</evidence>
<dbReference type="EMBL" id="JALJOV010000485">
    <property type="protein sequence ID" value="KAK9863341.1"/>
    <property type="molecule type" value="Genomic_DNA"/>
</dbReference>
<feature type="compositionally biased region" description="Gly residues" evidence="1">
    <location>
        <begin position="404"/>
        <end position="417"/>
    </location>
</feature>
<organism evidence="2 3">
    <name type="scientific">Apatococcus fuscideae</name>
    <dbReference type="NCBI Taxonomy" id="2026836"/>
    <lineage>
        <taxon>Eukaryota</taxon>
        <taxon>Viridiplantae</taxon>
        <taxon>Chlorophyta</taxon>
        <taxon>core chlorophytes</taxon>
        <taxon>Trebouxiophyceae</taxon>
        <taxon>Chlorellales</taxon>
        <taxon>Chlorellaceae</taxon>
        <taxon>Apatococcus</taxon>
    </lineage>
</organism>
<reference evidence="2 3" key="1">
    <citation type="journal article" date="2024" name="Nat. Commun.">
        <title>Phylogenomics reveals the evolutionary origins of lichenization in chlorophyte algae.</title>
        <authorList>
            <person name="Puginier C."/>
            <person name="Libourel C."/>
            <person name="Otte J."/>
            <person name="Skaloud P."/>
            <person name="Haon M."/>
            <person name="Grisel S."/>
            <person name="Petersen M."/>
            <person name="Berrin J.G."/>
            <person name="Delaux P.M."/>
            <person name="Dal Grande F."/>
            <person name="Keller J."/>
        </authorList>
    </citation>
    <scope>NUCLEOTIDE SEQUENCE [LARGE SCALE GENOMIC DNA]</scope>
    <source>
        <strain evidence="2 3">SAG 2523</strain>
    </source>
</reference>
<feature type="compositionally biased region" description="Polar residues" evidence="1">
    <location>
        <begin position="237"/>
        <end position="247"/>
    </location>
</feature>
<comment type="caution">
    <text evidence="2">The sequence shown here is derived from an EMBL/GenBank/DDBJ whole genome shotgun (WGS) entry which is preliminary data.</text>
</comment>
<proteinExistence type="predicted"/>
<evidence type="ECO:0000313" key="3">
    <source>
        <dbReference type="Proteomes" id="UP001485043"/>
    </source>
</evidence>
<dbReference type="AlphaFoldDB" id="A0AAW1T3M1"/>
<evidence type="ECO:0000256" key="1">
    <source>
        <dbReference type="SAM" id="MobiDB-lite"/>
    </source>
</evidence>
<accession>A0AAW1T3M1</accession>
<protein>
    <recommendedName>
        <fullName evidence="4">Phosphatidate phosphatase APP1 catalytic domain-containing protein</fullName>
    </recommendedName>
</protein>
<dbReference type="Proteomes" id="UP001485043">
    <property type="component" value="Unassembled WGS sequence"/>
</dbReference>